<evidence type="ECO:0000313" key="1">
    <source>
        <dbReference type="EMBL" id="CAA9231315.1"/>
    </source>
</evidence>
<feature type="non-terminal residue" evidence="1">
    <location>
        <position position="73"/>
    </location>
</feature>
<dbReference type="AlphaFoldDB" id="A0A6J4HRB5"/>
<sequence>CSWSIRRHACFHCRETIAACHPAPSLPKIRACTQSARILAHSKTLPRNSGAGRACVLECGGLPPLSERQHTQA</sequence>
<name>A0A6J4HRB5_9BACT</name>
<reference evidence="1" key="1">
    <citation type="submission" date="2020-02" db="EMBL/GenBank/DDBJ databases">
        <authorList>
            <person name="Meier V. D."/>
        </authorList>
    </citation>
    <scope>NUCLEOTIDE SEQUENCE</scope>
    <source>
        <strain evidence="1">AVDCRST_MAG42</strain>
    </source>
</reference>
<protein>
    <submittedName>
        <fullName evidence="1">Uncharacterized protein</fullName>
    </submittedName>
</protein>
<feature type="non-terminal residue" evidence="1">
    <location>
        <position position="1"/>
    </location>
</feature>
<organism evidence="1">
    <name type="scientific">uncultured Chthoniobacterales bacterium</name>
    <dbReference type="NCBI Taxonomy" id="1836801"/>
    <lineage>
        <taxon>Bacteria</taxon>
        <taxon>Pseudomonadati</taxon>
        <taxon>Verrucomicrobiota</taxon>
        <taxon>Spartobacteria</taxon>
        <taxon>Chthoniobacterales</taxon>
        <taxon>environmental samples</taxon>
    </lineage>
</organism>
<proteinExistence type="predicted"/>
<dbReference type="EMBL" id="CADCTA010000052">
    <property type="protein sequence ID" value="CAA9231315.1"/>
    <property type="molecule type" value="Genomic_DNA"/>
</dbReference>
<accession>A0A6J4HRB5</accession>
<gene>
    <name evidence="1" type="ORF">AVDCRST_MAG42-1147</name>
</gene>